<gene>
    <name evidence="3" type="ORF">E6H03_05105</name>
</gene>
<feature type="region of interest" description="Disordered" evidence="1">
    <location>
        <begin position="148"/>
        <end position="171"/>
    </location>
</feature>
<accession>A0A537JGJ7</accession>
<organism evidence="3 4">
    <name type="scientific">Candidatus Segetimicrobium genomatis</name>
    <dbReference type="NCBI Taxonomy" id="2569760"/>
    <lineage>
        <taxon>Bacteria</taxon>
        <taxon>Bacillati</taxon>
        <taxon>Candidatus Sysuimicrobiota</taxon>
        <taxon>Candidatus Sysuimicrobiia</taxon>
        <taxon>Candidatus Sysuimicrobiales</taxon>
        <taxon>Candidatus Segetimicrobiaceae</taxon>
        <taxon>Candidatus Segetimicrobium</taxon>
    </lineage>
</organism>
<feature type="chain" id="PRO_5022199645" description="SLH domain-containing protein" evidence="2">
    <location>
        <begin position="31"/>
        <end position="171"/>
    </location>
</feature>
<dbReference type="Proteomes" id="UP000318093">
    <property type="component" value="Unassembled WGS sequence"/>
</dbReference>
<evidence type="ECO:0000256" key="1">
    <source>
        <dbReference type="SAM" id="MobiDB-lite"/>
    </source>
</evidence>
<evidence type="ECO:0000256" key="2">
    <source>
        <dbReference type="SAM" id="SignalP"/>
    </source>
</evidence>
<proteinExistence type="predicted"/>
<keyword evidence="2" id="KW-0732">Signal</keyword>
<sequence length="171" mass="17756">MIASRYRVFTIIAVASVAAVWMTTVGVPHAAPAAPTVGDYLVRTVRAMGLESRVGPRAPVAEYLPLLVEQGVITADAARGLRTDQPLTRDFALEVSGRITDPSAPPFLSHTYVLTAFLAGQGTGLGLVSDGGSTSMGVLDTFAALAASPERPCPTPKKKPKPPKPPCGPPP</sequence>
<reference evidence="3 4" key="1">
    <citation type="journal article" date="2019" name="Nat. Microbiol.">
        <title>Mediterranean grassland soil C-N compound turnover is dependent on rainfall and depth, and is mediated by genomically divergent microorganisms.</title>
        <authorList>
            <person name="Diamond S."/>
            <person name="Andeer P.F."/>
            <person name="Li Z."/>
            <person name="Crits-Christoph A."/>
            <person name="Burstein D."/>
            <person name="Anantharaman K."/>
            <person name="Lane K.R."/>
            <person name="Thomas B.C."/>
            <person name="Pan C."/>
            <person name="Northen T.R."/>
            <person name="Banfield J.F."/>
        </authorList>
    </citation>
    <scope>NUCLEOTIDE SEQUENCE [LARGE SCALE GENOMIC DNA]</scope>
    <source>
        <strain evidence="3">NP_6</strain>
    </source>
</reference>
<evidence type="ECO:0000313" key="4">
    <source>
        <dbReference type="Proteomes" id="UP000318093"/>
    </source>
</evidence>
<feature type="signal peptide" evidence="2">
    <location>
        <begin position="1"/>
        <end position="30"/>
    </location>
</feature>
<protein>
    <recommendedName>
        <fullName evidence="5">SLH domain-containing protein</fullName>
    </recommendedName>
</protein>
<name>A0A537JGJ7_9BACT</name>
<dbReference type="EMBL" id="VBAN01000150">
    <property type="protein sequence ID" value="TMI82678.1"/>
    <property type="molecule type" value="Genomic_DNA"/>
</dbReference>
<comment type="caution">
    <text evidence="3">The sequence shown here is derived from an EMBL/GenBank/DDBJ whole genome shotgun (WGS) entry which is preliminary data.</text>
</comment>
<evidence type="ECO:0008006" key="5">
    <source>
        <dbReference type="Google" id="ProtNLM"/>
    </source>
</evidence>
<dbReference type="AlphaFoldDB" id="A0A537JGJ7"/>
<evidence type="ECO:0000313" key="3">
    <source>
        <dbReference type="EMBL" id="TMI82678.1"/>
    </source>
</evidence>